<keyword evidence="4" id="KW-0963">Cytoplasm</keyword>
<dbReference type="AlphaFoldDB" id="A0A7R9PHQ2"/>
<keyword evidence="5" id="KW-0472">Membrane</keyword>
<evidence type="ECO:0000256" key="3">
    <source>
        <dbReference type="ARBA" id="ARBA00022468"/>
    </source>
</evidence>
<evidence type="ECO:0000256" key="6">
    <source>
        <dbReference type="ARBA" id="ARBA00023329"/>
    </source>
</evidence>
<reference evidence="8" key="1">
    <citation type="submission" date="2020-11" db="EMBL/GenBank/DDBJ databases">
        <authorList>
            <person name="Tran Van P."/>
        </authorList>
    </citation>
    <scope>NUCLEOTIDE SEQUENCE</scope>
</reference>
<dbReference type="GO" id="GO:0032007">
    <property type="term" value="P:negative regulation of TOR signaling"/>
    <property type="evidence" value="ECO:0007669"/>
    <property type="project" value="TreeGrafter"/>
</dbReference>
<comment type="subcellular location">
    <subcellularLocation>
        <location evidence="2">Cytoplasmic vesicle</location>
    </subcellularLocation>
    <subcellularLocation>
        <location evidence="1">Endomembrane system</location>
    </subcellularLocation>
</comment>
<evidence type="ECO:0000313" key="8">
    <source>
        <dbReference type="EMBL" id="CAD7587536.1"/>
    </source>
</evidence>
<dbReference type="EMBL" id="OE839514">
    <property type="protein sequence ID" value="CAD7587536.1"/>
    <property type="molecule type" value="Genomic_DNA"/>
</dbReference>
<keyword evidence="6" id="KW-0968">Cytoplasmic vesicle</keyword>
<dbReference type="InterPro" id="IPR043039">
    <property type="entry name" value="TBC1D7_dom2"/>
</dbReference>
<feature type="compositionally biased region" description="Low complexity" evidence="7">
    <location>
        <begin position="191"/>
        <end position="200"/>
    </location>
</feature>
<dbReference type="GO" id="GO:0031410">
    <property type="term" value="C:cytoplasmic vesicle"/>
    <property type="evidence" value="ECO:0007669"/>
    <property type="project" value="UniProtKB-SubCell"/>
</dbReference>
<keyword evidence="3" id="KW-0343">GTPase activation</keyword>
<proteinExistence type="predicted"/>
<gene>
    <name evidence="8" type="ORF">TGEB3V08_LOCUS1717</name>
</gene>
<protein>
    <submittedName>
        <fullName evidence="8">Uncharacterized protein</fullName>
    </submittedName>
</protein>
<dbReference type="GO" id="GO:0005096">
    <property type="term" value="F:GTPase activator activity"/>
    <property type="evidence" value="ECO:0007669"/>
    <property type="project" value="UniProtKB-KW"/>
</dbReference>
<evidence type="ECO:0000256" key="4">
    <source>
        <dbReference type="ARBA" id="ARBA00022490"/>
    </source>
</evidence>
<dbReference type="Gene3D" id="1.10.472.80">
    <property type="entry name" value="Ypt/Rab-GAP domain of gyp1p, domain 3"/>
    <property type="match status" value="1"/>
</dbReference>
<dbReference type="PANTHER" id="PTHR13530:SF3">
    <property type="entry name" value="TBC1 DOMAIN FAMILY MEMBER 7"/>
    <property type="match status" value="1"/>
</dbReference>
<dbReference type="PANTHER" id="PTHR13530">
    <property type="entry name" value="TBC1 DOMAIN FAMILY MEMBER 7"/>
    <property type="match status" value="1"/>
</dbReference>
<evidence type="ECO:0000256" key="2">
    <source>
        <dbReference type="ARBA" id="ARBA00004541"/>
    </source>
</evidence>
<feature type="region of interest" description="Disordered" evidence="7">
    <location>
        <begin position="98"/>
        <end position="130"/>
    </location>
</feature>
<dbReference type="Gene3D" id="1.10.8.680">
    <property type="entry name" value="Ypt/Rab-GAP domain of gyp1p, domain 2"/>
    <property type="match status" value="1"/>
</dbReference>
<organism evidence="8">
    <name type="scientific">Timema genevievae</name>
    <name type="common">Walking stick</name>
    <dbReference type="NCBI Taxonomy" id="629358"/>
    <lineage>
        <taxon>Eukaryota</taxon>
        <taxon>Metazoa</taxon>
        <taxon>Ecdysozoa</taxon>
        <taxon>Arthropoda</taxon>
        <taxon>Hexapoda</taxon>
        <taxon>Insecta</taxon>
        <taxon>Pterygota</taxon>
        <taxon>Neoptera</taxon>
        <taxon>Polyneoptera</taxon>
        <taxon>Phasmatodea</taxon>
        <taxon>Timematodea</taxon>
        <taxon>Timematoidea</taxon>
        <taxon>Timematidae</taxon>
        <taxon>Timema</taxon>
    </lineage>
</organism>
<evidence type="ECO:0000256" key="5">
    <source>
        <dbReference type="ARBA" id="ARBA00023136"/>
    </source>
</evidence>
<evidence type="ECO:0000256" key="1">
    <source>
        <dbReference type="ARBA" id="ARBA00004308"/>
    </source>
</evidence>
<feature type="region of interest" description="Disordered" evidence="7">
    <location>
        <begin position="140"/>
        <end position="159"/>
    </location>
</feature>
<dbReference type="SUPFAM" id="SSF47923">
    <property type="entry name" value="Ypt/Rab-GAP domain of gyp1p"/>
    <property type="match status" value="1"/>
</dbReference>
<dbReference type="InterPro" id="IPR035969">
    <property type="entry name" value="Rab-GAP_TBC_sf"/>
</dbReference>
<feature type="compositionally biased region" description="Basic and acidic residues" evidence="7">
    <location>
        <begin position="140"/>
        <end position="150"/>
    </location>
</feature>
<sequence length="560" mass="63370">MAAFLSSFAEFDTTQPHMWTNYANSKRDQRPGESIVEYVAVLKEMANRCNFGTFTNRMLRDRLVQGVADETVQREMLSKNEMKLDEAISMAVSSEAAAQHQRVMRPTSATPVGYQDQETGPMEEGLGQTRHIDQLRKRYERTPQPEDASERPLSQVEPARYPDKDLVTHHRARPLQQPLPTPAREDHEQQPVENPQPQEQQPAALIHNTCQQPAALVDNTASSNWGICPPPPPPHPKKLPAGYDLACMINIRIVPIHVTSHTFVMQQREHEYKDLHRALQFIGLINDDTPKPQMYLLMWLLETGKLRFDWHAQIESDVYHNFLCIANTVLEMLDNDVETYWLSKGFIHCVSKFEADVPRLTESILSLLEKEDNELFRTQWGYHSTKQSLQPPQTISSPVSLVMVGFYSTALKKGGFLRDDYAELQHSGLEDHALTAQAASTTFCPEPSPIPLYTQILEISGHIVTPFCSGSPQRIWDKLASGSCKILVFVALVLLITLRRVLLKCTTAEKIIECLNNVSEEASEVTANKAIEMWQQYGNLLSPSIGTENIKVLLPRAKQI</sequence>
<feature type="region of interest" description="Disordered" evidence="7">
    <location>
        <begin position="174"/>
        <end position="200"/>
    </location>
</feature>
<dbReference type="GO" id="GO:0012505">
    <property type="term" value="C:endomembrane system"/>
    <property type="evidence" value="ECO:0007669"/>
    <property type="project" value="UniProtKB-SubCell"/>
</dbReference>
<name>A0A7R9PHQ2_TIMGE</name>
<dbReference type="InterPro" id="IPR039842">
    <property type="entry name" value="TBC1D7"/>
</dbReference>
<evidence type="ECO:0000256" key="7">
    <source>
        <dbReference type="SAM" id="MobiDB-lite"/>
    </source>
</evidence>
<accession>A0A7R9PHQ2</accession>